<dbReference type="SUPFAM" id="SSF49562">
    <property type="entry name" value="C2 domain (Calcium/lipid-binding domain, CaLB)"/>
    <property type="match status" value="1"/>
</dbReference>
<keyword evidence="2" id="KW-1185">Reference proteome</keyword>
<evidence type="ECO:0000313" key="3">
    <source>
        <dbReference type="RefSeq" id="XP_008304323.1"/>
    </source>
</evidence>
<dbReference type="AlphaFoldDB" id="A0A9Y4NVS7"/>
<feature type="domain" description="C2" evidence="1">
    <location>
        <begin position="60"/>
        <end position="153"/>
    </location>
</feature>
<dbReference type="Pfam" id="PF00168">
    <property type="entry name" value="C2"/>
    <property type="match status" value="1"/>
</dbReference>
<organism evidence="2 3">
    <name type="scientific">Stegastes partitus</name>
    <name type="common">bicolor damselfish</name>
    <dbReference type="NCBI Taxonomy" id="144197"/>
    <lineage>
        <taxon>Eukaryota</taxon>
        <taxon>Metazoa</taxon>
        <taxon>Chordata</taxon>
        <taxon>Craniata</taxon>
        <taxon>Vertebrata</taxon>
        <taxon>Euteleostomi</taxon>
        <taxon>Actinopterygii</taxon>
        <taxon>Neopterygii</taxon>
        <taxon>Teleostei</taxon>
        <taxon>Neoteleostei</taxon>
        <taxon>Acanthomorphata</taxon>
        <taxon>Ovalentaria</taxon>
        <taxon>Pomacentridae</taxon>
        <taxon>Stegastes</taxon>
    </lineage>
</organism>
<accession>A0A9Y4NVS7</accession>
<dbReference type="PROSITE" id="PS50004">
    <property type="entry name" value="C2"/>
    <property type="match status" value="1"/>
</dbReference>
<proteinExistence type="predicted"/>
<dbReference type="RefSeq" id="XP_008304323.1">
    <property type="nucleotide sequence ID" value="XM_008306101.1"/>
</dbReference>
<evidence type="ECO:0000259" key="1">
    <source>
        <dbReference type="PROSITE" id="PS50004"/>
    </source>
</evidence>
<dbReference type="Gene3D" id="2.60.40.150">
    <property type="entry name" value="C2 domain"/>
    <property type="match status" value="1"/>
</dbReference>
<name>A0A9Y4NVS7_9TELE</name>
<reference evidence="3" key="1">
    <citation type="submission" date="2025-08" db="UniProtKB">
        <authorList>
            <consortium name="RefSeq"/>
        </authorList>
    </citation>
    <scope>IDENTIFICATION</scope>
</reference>
<dbReference type="Proteomes" id="UP000694891">
    <property type="component" value="Unplaced"/>
</dbReference>
<gene>
    <name evidence="3" type="primary">LOC103375783</name>
</gene>
<dbReference type="InterPro" id="IPR035892">
    <property type="entry name" value="C2_domain_sf"/>
</dbReference>
<dbReference type="GeneID" id="103375783"/>
<dbReference type="InterPro" id="IPR000008">
    <property type="entry name" value="C2_dom"/>
</dbReference>
<evidence type="ECO:0000313" key="2">
    <source>
        <dbReference type="Proteomes" id="UP000694891"/>
    </source>
</evidence>
<protein>
    <submittedName>
        <fullName evidence="3">Calpain-5-like</fullName>
    </submittedName>
</protein>
<sequence length="153" mass="16904">MRLTAKTQNEHEAQKLHTEMKTMKTRYRLNVNGLKLVETQIAVTNNPLVLVLVLSCSELTLDEPPQTCWSGLCGFPSLVSQVHVLQADGLAAQDSDGVSDPYVIITCEGEKVRSAVQKNTCSPAFNTKGLFYRKRSNRPISIQVRTGVVLLCT</sequence>